<dbReference type="Pfam" id="PF00400">
    <property type="entry name" value="WD40"/>
    <property type="match status" value="2"/>
</dbReference>
<accession>A0AB34PZT0</accession>
<feature type="region of interest" description="Disordered" evidence="5">
    <location>
        <begin position="629"/>
        <end position="648"/>
    </location>
</feature>
<evidence type="ECO:0000313" key="7">
    <source>
        <dbReference type="EMBL" id="KGR21612.1"/>
    </source>
</evidence>
<proteinExistence type="inferred from homology"/>
<feature type="region of interest" description="Disordered" evidence="5">
    <location>
        <begin position="63"/>
        <end position="154"/>
    </location>
</feature>
<dbReference type="InterPro" id="IPR036322">
    <property type="entry name" value="WD40_repeat_dom_sf"/>
</dbReference>
<dbReference type="GO" id="GO:0008233">
    <property type="term" value="F:peptidase activity"/>
    <property type="evidence" value="ECO:0007669"/>
    <property type="project" value="UniProtKB-KW"/>
</dbReference>
<feature type="compositionally biased region" description="Polar residues" evidence="5">
    <location>
        <begin position="100"/>
        <end position="131"/>
    </location>
</feature>
<feature type="region of interest" description="Disordered" evidence="5">
    <location>
        <begin position="18"/>
        <end position="48"/>
    </location>
</feature>
<protein>
    <submittedName>
        <fullName evidence="7">Di-and tripeptidase</fullName>
    </submittedName>
</protein>
<feature type="compositionally biased region" description="Acidic residues" evidence="5">
    <location>
        <begin position="639"/>
        <end position="648"/>
    </location>
</feature>
<evidence type="ECO:0000256" key="2">
    <source>
        <dbReference type="ARBA" id="ARBA00022670"/>
    </source>
</evidence>
<keyword evidence="3" id="KW-0479">Metal-binding</keyword>
<feature type="compositionally biased region" description="Polar residues" evidence="5">
    <location>
        <begin position="28"/>
        <end position="37"/>
    </location>
</feature>
<keyword evidence="4" id="KW-0378">Hydrolase</keyword>
<dbReference type="GO" id="GO:0006751">
    <property type="term" value="P:glutathione catabolic process"/>
    <property type="evidence" value="ECO:0007669"/>
    <property type="project" value="InterPro"/>
</dbReference>
<dbReference type="Proteomes" id="UP000030161">
    <property type="component" value="Unassembled WGS sequence"/>
</dbReference>
<dbReference type="InterPro" id="IPR002933">
    <property type="entry name" value="Peptidase_M20"/>
</dbReference>
<dbReference type="PANTHER" id="PTHR43270:SF8">
    <property type="entry name" value="DI- AND TRIPEPTIDASE DUG2-RELATED"/>
    <property type="match status" value="1"/>
</dbReference>
<evidence type="ECO:0000256" key="4">
    <source>
        <dbReference type="ARBA" id="ARBA00022801"/>
    </source>
</evidence>
<dbReference type="Pfam" id="PF01546">
    <property type="entry name" value="Peptidase_M20"/>
    <property type="match status" value="1"/>
</dbReference>
<dbReference type="SMART" id="SM00320">
    <property type="entry name" value="WD40"/>
    <property type="match status" value="6"/>
</dbReference>
<dbReference type="AlphaFoldDB" id="A0AB34PZT0"/>
<dbReference type="InterPro" id="IPR017149">
    <property type="entry name" value="GSH_degradosome_Dug2"/>
</dbReference>
<comment type="similarity">
    <text evidence="1">Belongs to the peptidase M20A family.</text>
</comment>
<dbReference type="InterPro" id="IPR015943">
    <property type="entry name" value="WD40/YVTN_repeat-like_dom_sf"/>
</dbReference>
<dbReference type="Gene3D" id="3.40.630.10">
    <property type="entry name" value="Zn peptidases"/>
    <property type="match status" value="1"/>
</dbReference>
<evidence type="ECO:0000256" key="1">
    <source>
        <dbReference type="ARBA" id="ARBA00006247"/>
    </source>
</evidence>
<dbReference type="InterPro" id="IPR011650">
    <property type="entry name" value="Peptidase_M20_dimer"/>
</dbReference>
<dbReference type="Gene3D" id="3.30.70.360">
    <property type="match status" value="1"/>
</dbReference>
<organism evidence="7 8">
    <name type="scientific">Candida albicans P78048</name>
    <dbReference type="NCBI Taxonomy" id="1094989"/>
    <lineage>
        <taxon>Eukaryota</taxon>
        <taxon>Fungi</taxon>
        <taxon>Dikarya</taxon>
        <taxon>Ascomycota</taxon>
        <taxon>Saccharomycotina</taxon>
        <taxon>Pichiomycetes</taxon>
        <taxon>Debaryomycetaceae</taxon>
        <taxon>Candida/Lodderomyces clade</taxon>
        <taxon>Candida</taxon>
    </lineage>
</organism>
<dbReference type="GO" id="GO:0046872">
    <property type="term" value="F:metal ion binding"/>
    <property type="evidence" value="ECO:0007669"/>
    <property type="project" value="UniProtKB-KW"/>
</dbReference>
<comment type="caution">
    <text evidence="7">The sequence shown here is derived from an EMBL/GenBank/DDBJ whole genome shotgun (WGS) entry which is preliminary data.</text>
</comment>
<feature type="region of interest" description="Disordered" evidence="5">
    <location>
        <begin position="332"/>
        <end position="374"/>
    </location>
</feature>
<dbReference type="PANTHER" id="PTHR43270">
    <property type="entry name" value="BETA-ALA-HIS DIPEPTIDASE"/>
    <property type="match status" value="1"/>
</dbReference>
<dbReference type="GO" id="GO:0006508">
    <property type="term" value="P:proteolysis"/>
    <property type="evidence" value="ECO:0007669"/>
    <property type="project" value="UniProtKB-KW"/>
</dbReference>
<feature type="domain" description="Peptidase M20 dimerisation" evidence="6">
    <location>
        <begin position="867"/>
        <end position="1009"/>
    </location>
</feature>
<dbReference type="InterPro" id="IPR001680">
    <property type="entry name" value="WD40_rpt"/>
</dbReference>
<reference evidence="7 8" key="1">
    <citation type="submission" date="2013-12" db="EMBL/GenBank/DDBJ databases">
        <title>The Genome Sequence of Candida albicans P78048.</title>
        <authorList>
            <consortium name="The Broad Institute Genome Sequencing Platform"/>
            <consortium name="The Broad Institute Genome Sequencing Center for Infectious Disease"/>
            <person name="Cuomo C."/>
            <person name="Bennett R."/>
            <person name="Hirakawa M."/>
            <person name="Noverr M."/>
            <person name="Mitchell A."/>
            <person name="Young S.K."/>
            <person name="Zeng Q."/>
            <person name="Gargeya S."/>
            <person name="Fitzgerald M."/>
            <person name="Abouelleil A."/>
            <person name="Alvarado L."/>
            <person name="Berlin A.M."/>
            <person name="Chapman S.B."/>
            <person name="Dewar J."/>
            <person name="Goldberg J."/>
            <person name="Griggs A."/>
            <person name="Gujja S."/>
            <person name="Hansen M."/>
            <person name="Howarth C."/>
            <person name="Imamovic A."/>
            <person name="Larimer J."/>
            <person name="McCowan C."/>
            <person name="Murphy C."/>
            <person name="Pearson M."/>
            <person name="Priest M."/>
            <person name="Roberts A."/>
            <person name="Saif S."/>
            <person name="Shea T."/>
            <person name="Sykes S."/>
            <person name="Wortman J."/>
            <person name="Nusbaum C."/>
            <person name="Birren B."/>
        </authorList>
    </citation>
    <scope>NUCLEOTIDE SEQUENCE [LARGE SCALE GENOMIC DNA]</scope>
    <source>
        <strain evidence="7 8">P78048</strain>
    </source>
</reference>
<evidence type="ECO:0000259" key="6">
    <source>
        <dbReference type="Pfam" id="PF07687"/>
    </source>
</evidence>
<gene>
    <name evidence="7" type="ORF">MG3_00619</name>
</gene>
<dbReference type="Gene3D" id="2.130.10.10">
    <property type="entry name" value="YVTN repeat-like/Quinoprotein amine dehydrogenase"/>
    <property type="match status" value="2"/>
</dbReference>
<sequence length="1134" mass="127172">MTSPNNTSSNFNIHESEYLSQDRKPLPLSSTPSTENIILTPRTHTPIRLNSPHINMAELAIHNNQKQQQQQQQQQQQRSKQSSPLFFSDTKVSGPGTVATMASNATPHCQHHQPQFSTFSQIPNTSSKPTSQLPPASALSSSPLEMPITTTPSYYNPQDLNDNDNHSINNDNNLPRLVHKWSHTHSILCCLASPKNRLLFCGTQDGKILVYDMNTYTLTHIIGNENNNTNTEDHHPHHQSASILTICLNKDETKLFVAGSDSLVKIYNLQKNPNGSDDDKKYQCTHVIYSLVDIGDIFSIHWCDSTSTIYIGAQNASILWCHISFDNEDLVTNGDNKKQPSNGINHKHKHKQSSQHQNNTNHHQQTHRNINNGCNDTKNISDIERLPHFRYDKFFDSKGPGGSQNTLQTTHNLLKRRYSKTTNESKHHSSIKLIECKSDDIIRFAHNGYVYCLDVITNATISDSSESNFLISGGGDGIINIWSFNHNPTIGVKLIKVASLENDESILSMKIQDSLLYVGLSDCSINVWDLLTLQLIRSFQFGDNNFDEILSLDIYDNCIYKGSSSTGLIKLSILNHQFISDKILMSSEIEDGVINAVKIFPSDDDKIYLLSGASKSLSLWDITTSKSTTNQRHDKNLNDDEEQEQEQEQEQELLNGELHKKLSNDDMLIMLQKYVAFKTISKNPQLYLEESRHCAQFLCKLFNNFGAYQTKLLPISNGNPIVFSEFKANSTTNGTGNARRPRLLWYAHYDVVDATKNEAKDWKTDPFILTAKEGNLYARGVSDNKGPTLAAIYSVAELYHRQQLNCDVVFIIEGEEECGSIGFQKVINDNKQLISGGSGGGNGTTGIDWIMLSNSYWLDDLTPCLNYGLRGVINASITIKSDKPDRHSGVDGGVSREPTMDMMHLLSTLVDPITRKIQLPGFYNDILPLTSSEKKLYDTIAQYSGIKVSTLMTKWREPSLTIHKIQVSGPNNNTVIPQIVKATISMRIVPNQDLSKIKQSLIDTLNENFAKLSSSSSSSSSSMDTTTNSITGNKLSVEIFHQAEPWLGDHENKVYSILFKNLKNHWNQEPLFIREGGSIPSIRFLEKCFNAPAAQIPCGQSSDNAHLKDEKLRIINLFKLRAILTDTFKELGMS</sequence>
<evidence type="ECO:0000256" key="3">
    <source>
        <dbReference type="ARBA" id="ARBA00022723"/>
    </source>
</evidence>
<dbReference type="InterPro" id="IPR051458">
    <property type="entry name" value="Cyt/Met_Dipeptidase"/>
</dbReference>
<dbReference type="PIRSF" id="PIRSF037237">
    <property type="entry name" value="Peptidase_WD_repeats_DUG2"/>
    <property type="match status" value="1"/>
</dbReference>
<feature type="compositionally biased region" description="Low complexity" evidence="5">
    <location>
        <begin position="65"/>
        <end position="83"/>
    </location>
</feature>
<feature type="compositionally biased region" description="Low complexity" evidence="5">
    <location>
        <begin position="133"/>
        <end position="144"/>
    </location>
</feature>
<keyword evidence="2" id="KW-0645">Protease</keyword>
<dbReference type="Pfam" id="PF07687">
    <property type="entry name" value="M20_dimer"/>
    <property type="match status" value="1"/>
</dbReference>
<dbReference type="SUPFAM" id="SSF53187">
    <property type="entry name" value="Zn-dependent exopeptidases"/>
    <property type="match status" value="1"/>
</dbReference>
<evidence type="ECO:0000256" key="5">
    <source>
        <dbReference type="SAM" id="MobiDB-lite"/>
    </source>
</evidence>
<dbReference type="SUPFAM" id="SSF50978">
    <property type="entry name" value="WD40 repeat-like"/>
    <property type="match status" value="1"/>
</dbReference>
<feature type="compositionally biased region" description="Low complexity" evidence="5">
    <location>
        <begin position="354"/>
        <end position="372"/>
    </location>
</feature>
<evidence type="ECO:0000313" key="8">
    <source>
        <dbReference type="Proteomes" id="UP000030161"/>
    </source>
</evidence>
<dbReference type="EMBL" id="AJIX01000003">
    <property type="protein sequence ID" value="KGR21612.1"/>
    <property type="molecule type" value="Genomic_DNA"/>
</dbReference>
<name>A0AB34PZT0_CANAX</name>